<dbReference type="Proteomes" id="UP001150062">
    <property type="component" value="Unassembled WGS sequence"/>
</dbReference>
<accession>A0ABQ8YJ30</accession>
<keyword evidence="2 3" id="KW-0067">ATP-binding</keyword>
<feature type="compositionally biased region" description="Basic residues" evidence="4">
    <location>
        <begin position="257"/>
        <end position="273"/>
    </location>
</feature>
<dbReference type="Pfam" id="PF17862">
    <property type="entry name" value="AAA_lid_3"/>
    <property type="match status" value="1"/>
</dbReference>
<feature type="domain" description="AAA+ ATPase" evidence="6">
    <location>
        <begin position="356"/>
        <end position="493"/>
    </location>
</feature>
<keyword evidence="8" id="KW-1185">Reference proteome</keyword>
<organism evidence="7 8">
    <name type="scientific">Anaeramoeba flamelloides</name>
    <dbReference type="NCBI Taxonomy" id="1746091"/>
    <lineage>
        <taxon>Eukaryota</taxon>
        <taxon>Metamonada</taxon>
        <taxon>Anaeramoebidae</taxon>
        <taxon>Anaeramoeba</taxon>
    </lineage>
</organism>
<evidence type="ECO:0000256" key="4">
    <source>
        <dbReference type="SAM" id="MobiDB-lite"/>
    </source>
</evidence>
<keyword evidence="5" id="KW-0472">Membrane</keyword>
<dbReference type="InterPro" id="IPR015415">
    <property type="entry name" value="Spast_Vps4_C"/>
</dbReference>
<reference evidence="7" key="1">
    <citation type="submission" date="2022-08" db="EMBL/GenBank/DDBJ databases">
        <title>Novel sulfate-reducing endosymbionts in the free-living metamonad Anaeramoeba.</title>
        <authorList>
            <person name="Jerlstrom-Hultqvist J."/>
            <person name="Cepicka I."/>
            <person name="Gallot-Lavallee L."/>
            <person name="Salas-Leiva D."/>
            <person name="Curtis B.A."/>
            <person name="Zahonova K."/>
            <person name="Pipaliya S."/>
            <person name="Dacks J."/>
            <person name="Roger A.J."/>
        </authorList>
    </citation>
    <scope>NUCLEOTIDE SEQUENCE</scope>
    <source>
        <strain evidence="7">Schooner1</strain>
    </source>
</reference>
<dbReference type="Gene3D" id="3.40.50.300">
    <property type="entry name" value="P-loop containing nucleotide triphosphate hydrolases"/>
    <property type="match status" value="1"/>
</dbReference>
<evidence type="ECO:0000259" key="6">
    <source>
        <dbReference type="SMART" id="SM00382"/>
    </source>
</evidence>
<feature type="transmembrane region" description="Helical" evidence="5">
    <location>
        <begin position="41"/>
        <end position="62"/>
    </location>
</feature>
<keyword evidence="5" id="KW-0812">Transmembrane</keyword>
<dbReference type="PROSITE" id="PS00674">
    <property type="entry name" value="AAA"/>
    <property type="match status" value="1"/>
</dbReference>
<sequence>MSTSFYEQIVESLKELLNIKKKEPETDHYLTPHHTEKNKQILIVTILFILFLFLFLIVMIVYKKFSKKSPSLETSPLKRKKKKPMSPKTNTSSFRNNFSLNNNSPQGINQLKIKKFNRLVTKALAHTNKATDLDEKKQSTEALSEYLMAISCINTACKMNFTKNEYHLIQQKRSKIVLIKNKANERIKLLGKRKNSATANKKVEKTSSYKSSITRNSTVNRGRSYHRKTSSISKIKNNRGPQTLKPKPRSKTPTTRQTKRALNTRKTTLKKTNSRTNNTNTTKKKANETEKKTNKTEKKTNINQKLIEQIELEIVDNKSPVSFDEIAGLEQAKDALHETIILPNLRPELFTGLRTPAKGILLFGPPGTGKTMIARATASTSNCTFFSISASSLTSKFVGEGEKLVKSLFYVARERQPSIIFIDEIDSLLQKRGGSNELESSRRIKTEFLVQLEGATSPSEERILIIAGTNRPNDLDEAVLRRFVKKIYIPPPDYNARKFLIKILLKKQQNDLTNNQIEKVAKVTNGYSGADITNLTKEAAMCAIRELGKKVETISKSKIRPLSYKDFLKALKIIKPSISKQGLSELEQWNRNYGCY</sequence>
<feature type="region of interest" description="Disordered" evidence="4">
    <location>
        <begin position="70"/>
        <end position="99"/>
    </location>
</feature>
<dbReference type="PANTHER" id="PTHR23074:SF83">
    <property type="entry name" value="VACUOLAR PROTEIN SORTING-ASSOCIATED PROTEIN 4A"/>
    <property type="match status" value="1"/>
</dbReference>
<feature type="compositionally biased region" description="Basic and acidic residues" evidence="4">
    <location>
        <begin position="285"/>
        <end position="297"/>
    </location>
</feature>
<evidence type="ECO:0000256" key="5">
    <source>
        <dbReference type="SAM" id="Phobius"/>
    </source>
</evidence>
<evidence type="ECO:0000256" key="2">
    <source>
        <dbReference type="ARBA" id="ARBA00022840"/>
    </source>
</evidence>
<evidence type="ECO:0000256" key="1">
    <source>
        <dbReference type="ARBA" id="ARBA00022741"/>
    </source>
</evidence>
<keyword evidence="5" id="KW-1133">Transmembrane helix</keyword>
<protein>
    <submittedName>
        <fullName evidence="7">Spastin</fullName>
    </submittedName>
</protein>
<comment type="caution">
    <text evidence="7">The sequence shown here is derived from an EMBL/GenBank/DDBJ whole genome shotgun (WGS) entry which is preliminary data.</text>
</comment>
<feature type="region of interest" description="Disordered" evidence="4">
    <location>
        <begin position="192"/>
        <end position="297"/>
    </location>
</feature>
<dbReference type="SMART" id="SM00382">
    <property type="entry name" value="AAA"/>
    <property type="match status" value="1"/>
</dbReference>
<evidence type="ECO:0000256" key="3">
    <source>
        <dbReference type="RuleBase" id="RU003651"/>
    </source>
</evidence>
<dbReference type="Pfam" id="PF00004">
    <property type="entry name" value="AAA"/>
    <property type="match status" value="1"/>
</dbReference>
<dbReference type="SUPFAM" id="SSF52540">
    <property type="entry name" value="P-loop containing nucleoside triphosphate hydrolases"/>
    <property type="match status" value="1"/>
</dbReference>
<feature type="compositionally biased region" description="Polar residues" evidence="4">
    <location>
        <begin position="230"/>
        <end position="241"/>
    </location>
</feature>
<gene>
    <name evidence="7" type="ORF">M0813_21180</name>
</gene>
<dbReference type="PANTHER" id="PTHR23074">
    <property type="entry name" value="AAA DOMAIN-CONTAINING"/>
    <property type="match status" value="1"/>
</dbReference>
<dbReference type="InterPro" id="IPR041569">
    <property type="entry name" value="AAA_lid_3"/>
</dbReference>
<dbReference type="InterPro" id="IPR050304">
    <property type="entry name" value="MT-severing_AAA_ATPase"/>
</dbReference>
<feature type="compositionally biased region" description="Polar residues" evidence="4">
    <location>
        <begin position="208"/>
        <end position="221"/>
    </location>
</feature>
<feature type="compositionally biased region" description="Low complexity" evidence="4">
    <location>
        <begin position="86"/>
        <end position="99"/>
    </location>
</feature>
<dbReference type="InterPro" id="IPR003960">
    <property type="entry name" value="ATPase_AAA_CS"/>
</dbReference>
<dbReference type="InterPro" id="IPR003959">
    <property type="entry name" value="ATPase_AAA_core"/>
</dbReference>
<dbReference type="Gene3D" id="1.10.8.60">
    <property type="match status" value="1"/>
</dbReference>
<dbReference type="InterPro" id="IPR036181">
    <property type="entry name" value="MIT_dom_sf"/>
</dbReference>
<dbReference type="EMBL" id="JAOAOG010000163">
    <property type="protein sequence ID" value="KAJ6244594.1"/>
    <property type="molecule type" value="Genomic_DNA"/>
</dbReference>
<evidence type="ECO:0000313" key="8">
    <source>
        <dbReference type="Proteomes" id="UP001150062"/>
    </source>
</evidence>
<dbReference type="Pfam" id="PF09336">
    <property type="entry name" value="Vps4_C"/>
    <property type="match status" value="1"/>
</dbReference>
<comment type="similarity">
    <text evidence="3">Belongs to the AAA ATPase family.</text>
</comment>
<evidence type="ECO:0000313" key="7">
    <source>
        <dbReference type="EMBL" id="KAJ6244594.1"/>
    </source>
</evidence>
<name>A0ABQ8YJ30_9EUKA</name>
<dbReference type="InterPro" id="IPR003593">
    <property type="entry name" value="AAA+_ATPase"/>
</dbReference>
<keyword evidence="1 3" id="KW-0547">Nucleotide-binding</keyword>
<proteinExistence type="inferred from homology"/>
<dbReference type="Gene3D" id="1.20.58.80">
    <property type="entry name" value="Phosphotransferase system, lactose/cellobiose-type IIA subunit"/>
    <property type="match status" value="1"/>
</dbReference>
<dbReference type="InterPro" id="IPR027417">
    <property type="entry name" value="P-loop_NTPase"/>
</dbReference>
<dbReference type="SUPFAM" id="SSF116846">
    <property type="entry name" value="MIT domain"/>
    <property type="match status" value="1"/>
</dbReference>